<accession>A0A7S3LGA7</accession>
<dbReference type="AlphaFoldDB" id="A0A7S3LGA7"/>
<gene>
    <name evidence="2" type="ORF">ACOF00016_LOCUS18979</name>
</gene>
<evidence type="ECO:0000256" key="1">
    <source>
        <dbReference type="SAM" id="MobiDB-lite"/>
    </source>
</evidence>
<feature type="region of interest" description="Disordered" evidence="1">
    <location>
        <begin position="175"/>
        <end position="207"/>
    </location>
</feature>
<protein>
    <submittedName>
        <fullName evidence="2">Uncharacterized protein</fullName>
    </submittedName>
</protein>
<feature type="compositionally biased region" description="Polar residues" evidence="1">
    <location>
        <begin position="196"/>
        <end position="207"/>
    </location>
</feature>
<sequence>MITSMAHTFSRRILARPNLLRSAATASGEVLTRSFGVASKGPNPDPLHLLQQECISRQLCDTEGNRLPGVDWRFAIAVSDAEHPGSAPNLRTVGIERVTQEGIDFVVKRGSIVCDAISKGQALSFLHTQGHFLPGQSAEQWRGEGLCIVLPLSEVISEVPHFVITSMVGSKRIARESTSGWPVDDKGGDSGGSGDAPTNRSSVANRSHLTEVMQKTRLELENGEVTIEELNECMRAFRFQPDRIECMWASPDSSVLWDRWEWERDQAADCPEGTIAWQMARNLVPH</sequence>
<organism evidence="2">
    <name type="scientific">Amphora coffeiformis</name>
    <dbReference type="NCBI Taxonomy" id="265554"/>
    <lineage>
        <taxon>Eukaryota</taxon>
        <taxon>Sar</taxon>
        <taxon>Stramenopiles</taxon>
        <taxon>Ochrophyta</taxon>
        <taxon>Bacillariophyta</taxon>
        <taxon>Bacillariophyceae</taxon>
        <taxon>Bacillariophycidae</taxon>
        <taxon>Thalassiophysales</taxon>
        <taxon>Catenulaceae</taxon>
        <taxon>Amphora</taxon>
    </lineage>
</organism>
<dbReference type="EMBL" id="HBIM01025494">
    <property type="protein sequence ID" value="CAE0422401.1"/>
    <property type="molecule type" value="Transcribed_RNA"/>
</dbReference>
<reference evidence="2" key="1">
    <citation type="submission" date="2021-01" db="EMBL/GenBank/DDBJ databases">
        <authorList>
            <person name="Corre E."/>
            <person name="Pelletier E."/>
            <person name="Niang G."/>
            <person name="Scheremetjew M."/>
            <person name="Finn R."/>
            <person name="Kale V."/>
            <person name="Holt S."/>
            <person name="Cochrane G."/>
            <person name="Meng A."/>
            <person name="Brown T."/>
            <person name="Cohen L."/>
        </authorList>
    </citation>
    <scope>NUCLEOTIDE SEQUENCE</scope>
    <source>
        <strain evidence="2">CCMP127</strain>
    </source>
</reference>
<name>A0A7S3LGA7_9STRA</name>
<evidence type="ECO:0000313" key="2">
    <source>
        <dbReference type="EMBL" id="CAE0422401.1"/>
    </source>
</evidence>
<proteinExistence type="predicted"/>